<accession>A0A3P7J6V1</accession>
<keyword evidence="2" id="KW-1185">Reference proteome</keyword>
<dbReference type="Proteomes" id="UP000270094">
    <property type="component" value="Unassembled WGS sequence"/>
</dbReference>
<name>A0A3P7J6V1_STRVU</name>
<evidence type="ECO:0000313" key="1">
    <source>
        <dbReference type="EMBL" id="VDM81150.1"/>
    </source>
</evidence>
<sequence length="82" mass="9133">MTALTSGSALDLNSLFEMLYANVRMASTEDGQRMGPPPVVSSDTVAAVHLFQQVHVGFKNHWGLHFLFAYFATIKKVWPTSY</sequence>
<dbReference type="OrthoDB" id="5823474at2759"/>
<proteinExistence type="predicted"/>
<gene>
    <name evidence="1" type="ORF">SVUK_LOCUS16148</name>
</gene>
<dbReference type="EMBL" id="UYYB01111584">
    <property type="protein sequence ID" value="VDM81150.1"/>
    <property type="molecule type" value="Genomic_DNA"/>
</dbReference>
<organism evidence="1 2">
    <name type="scientific">Strongylus vulgaris</name>
    <name type="common">Blood worm</name>
    <dbReference type="NCBI Taxonomy" id="40348"/>
    <lineage>
        <taxon>Eukaryota</taxon>
        <taxon>Metazoa</taxon>
        <taxon>Ecdysozoa</taxon>
        <taxon>Nematoda</taxon>
        <taxon>Chromadorea</taxon>
        <taxon>Rhabditida</taxon>
        <taxon>Rhabditina</taxon>
        <taxon>Rhabditomorpha</taxon>
        <taxon>Strongyloidea</taxon>
        <taxon>Strongylidae</taxon>
        <taxon>Strongylus</taxon>
    </lineage>
</organism>
<reference evidence="1 2" key="1">
    <citation type="submission" date="2018-11" db="EMBL/GenBank/DDBJ databases">
        <authorList>
            <consortium name="Pathogen Informatics"/>
        </authorList>
    </citation>
    <scope>NUCLEOTIDE SEQUENCE [LARGE SCALE GENOMIC DNA]</scope>
</reference>
<evidence type="ECO:0000313" key="2">
    <source>
        <dbReference type="Proteomes" id="UP000270094"/>
    </source>
</evidence>
<dbReference type="AlphaFoldDB" id="A0A3P7J6V1"/>
<protein>
    <submittedName>
        <fullName evidence="1">Uncharacterized protein</fullName>
    </submittedName>
</protein>